<name>A0A6B8KDT0_9HYPH</name>
<dbReference type="OrthoDB" id="8443378at2"/>
<organism evidence="1 2">
    <name type="scientific">Methylocystis heyeri</name>
    <dbReference type="NCBI Taxonomy" id="391905"/>
    <lineage>
        <taxon>Bacteria</taxon>
        <taxon>Pseudomonadati</taxon>
        <taxon>Pseudomonadota</taxon>
        <taxon>Alphaproteobacteria</taxon>
        <taxon>Hyphomicrobiales</taxon>
        <taxon>Methylocystaceae</taxon>
        <taxon>Methylocystis</taxon>
    </lineage>
</organism>
<dbReference type="EMBL" id="CP046052">
    <property type="protein sequence ID" value="QGM45837.1"/>
    <property type="molecule type" value="Genomic_DNA"/>
</dbReference>
<dbReference type="KEGG" id="mhey:H2LOC_009055"/>
<protein>
    <submittedName>
        <fullName evidence="1">Uncharacterized protein</fullName>
    </submittedName>
</protein>
<reference evidence="1 2" key="1">
    <citation type="submission" date="2019-11" db="EMBL/GenBank/DDBJ databases">
        <title>The genome sequence of Methylocystis heyeri.</title>
        <authorList>
            <person name="Oshkin I.Y."/>
            <person name="Miroshnikov K."/>
            <person name="Dedysh S.N."/>
        </authorList>
    </citation>
    <scope>NUCLEOTIDE SEQUENCE [LARGE SCALE GENOMIC DNA]</scope>
    <source>
        <strain evidence="1 2">H2</strain>
    </source>
</reference>
<evidence type="ECO:0000313" key="2">
    <source>
        <dbReference type="Proteomes" id="UP000309061"/>
    </source>
</evidence>
<keyword evidence="2" id="KW-1185">Reference proteome</keyword>
<evidence type="ECO:0000313" key="1">
    <source>
        <dbReference type="EMBL" id="QGM45837.1"/>
    </source>
</evidence>
<dbReference type="RefSeq" id="WP_136496108.1">
    <property type="nucleotide sequence ID" value="NZ_CP046052.1"/>
</dbReference>
<dbReference type="AlphaFoldDB" id="A0A6B8KDT0"/>
<dbReference type="Proteomes" id="UP000309061">
    <property type="component" value="Chromosome"/>
</dbReference>
<gene>
    <name evidence="1" type="ORF">H2LOC_009055</name>
</gene>
<accession>A0A6B8KDT0</accession>
<proteinExistence type="predicted"/>
<sequence>MIDEVTVKFGADVAELEQGIANVQGALGVLAPQIKSVADGLAEAAQKSDPLSGHFKNAADSVSGDLTNALKLAKTEIAGKIQAQQDALALKKTIYDGEVSLKNITEEEKLELVKKATQEEYEAQHALLQKEAELSGQSLAQKEAAQNRVIHLEATHQRQLQQFANESAQQQAQIWQDLSSRIGQSMSSSIMGLLQHTTTFREAARQIALQITQYFVKSGADWVSEYAMTIARNIATHVMGEQTMTAATQAGVAERSASVAAGSIADLASKAAAVLKSIIASSAEAFAGVFGFMAPLLGPAAAGPAAAAQATVAGMASVASFDIGAWSIPEDQLAMVHKNELVMTASQGEAFRNVLDNAGGSGRGSDLQVHAPVNFHIHAVDSENVARFFQSNGKEIMRAMAKHVQDGAHLGLRGLNPA</sequence>